<dbReference type="EMBL" id="JARAOO010000003">
    <property type="protein sequence ID" value="KAJ7974496.1"/>
    <property type="molecule type" value="Genomic_DNA"/>
</dbReference>
<evidence type="ECO:0000256" key="5">
    <source>
        <dbReference type="ARBA" id="ARBA00023136"/>
    </source>
</evidence>
<keyword evidence="3 7" id="KW-0812">Transmembrane</keyword>
<dbReference type="Pfam" id="PF04819">
    <property type="entry name" value="DUF716"/>
    <property type="match status" value="1"/>
</dbReference>
<sequence length="123" mass="13858">MAHGCYLHEKSRGNYTVKCKGHPDYHRARGIATLQFNYHLALNVVILVGVYWVYSIISWKNGGQADCSQYKPLGAEMQPFENHTQFSLDSDDDADEECKDENVSKQKASKVESGMKGYGSNLH</sequence>
<evidence type="ECO:0000256" key="6">
    <source>
        <dbReference type="SAM" id="MobiDB-lite"/>
    </source>
</evidence>
<name>A0AAD7VG00_QUISA</name>
<evidence type="ECO:0000256" key="7">
    <source>
        <dbReference type="SAM" id="Phobius"/>
    </source>
</evidence>
<evidence type="ECO:0000256" key="3">
    <source>
        <dbReference type="ARBA" id="ARBA00022692"/>
    </source>
</evidence>
<accession>A0AAD7VG00</accession>
<protein>
    <submittedName>
        <fullName evidence="8">Uncharacterized protein</fullName>
    </submittedName>
</protein>
<feature type="region of interest" description="Disordered" evidence="6">
    <location>
        <begin position="85"/>
        <end position="123"/>
    </location>
</feature>
<evidence type="ECO:0000256" key="1">
    <source>
        <dbReference type="ARBA" id="ARBA00004141"/>
    </source>
</evidence>
<dbReference type="Proteomes" id="UP001163823">
    <property type="component" value="Chromosome 3"/>
</dbReference>
<evidence type="ECO:0000256" key="4">
    <source>
        <dbReference type="ARBA" id="ARBA00022989"/>
    </source>
</evidence>
<feature type="transmembrane region" description="Helical" evidence="7">
    <location>
        <begin position="36"/>
        <end position="54"/>
    </location>
</feature>
<organism evidence="8 9">
    <name type="scientific">Quillaja saponaria</name>
    <name type="common">Soap bark tree</name>
    <dbReference type="NCBI Taxonomy" id="32244"/>
    <lineage>
        <taxon>Eukaryota</taxon>
        <taxon>Viridiplantae</taxon>
        <taxon>Streptophyta</taxon>
        <taxon>Embryophyta</taxon>
        <taxon>Tracheophyta</taxon>
        <taxon>Spermatophyta</taxon>
        <taxon>Magnoliopsida</taxon>
        <taxon>eudicotyledons</taxon>
        <taxon>Gunneridae</taxon>
        <taxon>Pentapetalae</taxon>
        <taxon>rosids</taxon>
        <taxon>fabids</taxon>
        <taxon>Fabales</taxon>
        <taxon>Quillajaceae</taxon>
        <taxon>Quillaja</taxon>
    </lineage>
</organism>
<keyword evidence="5 7" id="KW-0472">Membrane</keyword>
<keyword evidence="9" id="KW-1185">Reference proteome</keyword>
<dbReference type="InterPro" id="IPR006904">
    <property type="entry name" value="DUF716"/>
</dbReference>
<reference evidence="8" key="1">
    <citation type="journal article" date="2023" name="Science">
        <title>Elucidation of the pathway for biosynthesis of saponin adjuvants from the soapbark tree.</title>
        <authorList>
            <person name="Reed J."/>
            <person name="Orme A."/>
            <person name="El-Demerdash A."/>
            <person name="Owen C."/>
            <person name="Martin L.B.B."/>
            <person name="Misra R.C."/>
            <person name="Kikuchi S."/>
            <person name="Rejzek M."/>
            <person name="Martin A.C."/>
            <person name="Harkess A."/>
            <person name="Leebens-Mack J."/>
            <person name="Louveau T."/>
            <person name="Stephenson M.J."/>
            <person name="Osbourn A."/>
        </authorList>
    </citation>
    <scope>NUCLEOTIDE SEQUENCE</scope>
    <source>
        <strain evidence="8">S10</strain>
    </source>
</reference>
<dbReference type="KEGG" id="qsa:O6P43_004560"/>
<evidence type="ECO:0000256" key="2">
    <source>
        <dbReference type="ARBA" id="ARBA00006948"/>
    </source>
</evidence>
<dbReference type="PANTHER" id="PTHR46285">
    <property type="entry name" value="PROTEINASE INHIBITOR I4, SERPIN (DUF716)-RELATED"/>
    <property type="match status" value="1"/>
</dbReference>
<feature type="compositionally biased region" description="Acidic residues" evidence="6">
    <location>
        <begin position="89"/>
        <end position="99"/>
    </location>
</feature>
<dbReference type="GO" id="GO:0016020">
    <property type="term" value="C:membrane"/>
    <property type="evidence" value="ECO:0007669"/>
    <property type="project" value="UniProtKB-SubCell"/>
</dbReference>
<comment type="similarity">
    <text evidence="2">Belongs to the TMEM45 family.</text>
</comment>
<evidence type="ECO:0000313" key="8">
    <source>
        <dbReference type="EMBL" id="KAJ7974496.1"/>
    </source>
</evidence>
<comment type="subcellular location">
    <subcellularLocation>
        <location evidence="1">Membrane</location>
        <topology evidence="1">Multi-pass membrane protein</topology>
    </subcellularLocation>
</comment>
<evidence type="ECO:0000313" key="9">
    <source>
        <dbReference type="Proteomes" id="UP001163823"/>
    </source>
</evidence>
<comment type="caution">
    <text evidence="8">The sequence shown here is derived from an EMBL/GenBank/DDBJ whole genome shotgun (WGS) entry which is preliminary data.</text>
</comment>
<dbReference type="AlphaFoldDB" id="A0AAD7VG00"/>
<keyword evidence="4 7" id="KW-1133">Transmembrane helix</keyword>
<proteinExistence type="inferred from homology"/>
<gene>
    <name evidence="8" type="ORF">O6P43_004560</name>
</gene>
<dbReference type="PANTHER" id="PTHR46285:SF7">
    <property type="entry name" value="OS06G0238900 PROTEIN"/>
    <property type="match status" value="1"/>
</dbReference>